<organism evidence="1">
    <name type="scientific">marine metagenome</name>
    <dbReference type="NCBI Taxonomy" id="408172"/>
    <lineage>
        <taxon>unclassified sequences</taxon>
        <taxon>metagenomes</taxon>
        <taxon>ecological metagenomes</taxon>
    </lineage>
</organism>
<dbReference type="AlphaFoldDB" id="A0A382LDW9"/>
<evidence type="ECO:0000313" key="1">
    <source>
        <dbReference type="EMBL" id="SVC33051.1"/>
    </source>
</evidence>
<gene>
    <name evidence="1" type="ORF">METZ01_LOCUS285905</name>
</gene>
<name>A0A382LDW9_9ZZZZ</name>
<accession>A0A382LDW9</accession>
<proteinExistence type="predicted"/>
<reference evidence="1" key="1">
    <citation type="submission" date="2018-05" db="EMBL/GenBank/DDBJ databases">
        <authorList>
            <person name="Lanie J.A."/>
            <person name="Ng W.-L."/>
            <person name="Kazmierczak K.M."/>
            <person name="Andrzejewski T.M."/>
            <person name="Davidsen T.M."/>
            <person name="Wayne K.J."/>
            <person name="Tettelin H."/>
            <person name="Glass J.I."/>
            <person name="Rusch D."/>
            <person name="Podicherti R."/>
            <person name="Tsui H.-C.T."/>
            <person name="Winkler M.E."/>
        </authorList>
    </citation>
    <scope>NUCLEOTIDE SEQUENCE</scope>
</reference>
<protein>
    <submittedName>
        <fullName evidence="1">Uncharacterized protein</fullName>
    </submittedName>
</protein>
<sequence>MGKNHIDIIICYKTIVRKWYHFATKKDNQELV</sequence>
<dbReference type="EMBL" id="UINC01085474">
    <property type="protein sequence ID" value="SVC33051.1"/>
    <property type="molecule type" value="Genomic_DNA"/>
</dbReference>